<dbReference type="PATRIC" id="fig|1121014.3.peg.2538"/>
<dbReference type="Pfam" id="PF04430">
    <property type="entry name" value="DUF498"/>
    <property type="match status" value="1"/>
</dbReference>
<dbReference type="Proteomes" id="UP000029085">
    <property type="component" value="Unassembled WGS sequence"/>
</dbReference>
<reference evidence="1 2" key="2">
    <citation type="journal article" date="2015" name="Stand. Genomic Sci.">
        <title>High quality draft genomic sequence of Arenimonas donghaensis DSM 18148(T).</title>
        <authorList>
            <person name="Chen F."/>
            <person name="Wang H."/>
            <person name="Cao Y."/>
            <person name="Li X."/>
            <person name="Wang G."/>
        </authorList>
    </citation>
    <scope>NUCLEOTIDE SEQUENCE [LARGE SCALE GENOMIC DNA]</scope>
    <source>
        <strain evidence="1 2">HO3-R19</strain>
    </source>
</reference>
<sequence>MQLSQENPDFSFVLRGTTESGVLVNQLTLERSFVLSPNQLVEDWPPSGVDTLEASHMDALLALKPSVAILGTGPRQRFPSAAVMAAMLTRGVGLEVMDNAAAARTFNVLATEGRKVVVAFLLPG</sequence>
<dbReference type="SUPFAM" id="SSF64076">
    <property type="entry name" value="MTH938-like"/>
    <property type="match status" value="1"/>
</dbReference>
<evidence type="ECO:0000313" key="2">
    <source>
        <dbReference type="Proteomes" id="UP000029085"/>
    </source>
</evidence>
<evidence type="ECO:0008006" key="3">
    <source>
        <dbReference type="Google" id="ProtNLM"/>
    </source>
</evidence>
<reference evidence="2" key="1">
    <citation type="submission" date="2013-08" db="EMBL/GenBank/DDBJ databases">
        <title>Genome sequencing of Arenimonas donghaensis.</title>
        <authorList>
            <person name="Chen F."/>
            <person name="Wang G."/>
        </authorList>
    </citation>
    <scope>NUCLEOTIDE SEQUENCE [LARGE SCALE GENOMIC DNA]</scope>
    <source>
        <strain evidence="2">HO3-R19</strain>
    </source>
</reference>
<gene>
    <name evidence="1" type="ORF">N788_08205</name>
</gene>
<dbReference type="InterPro" id="IPR036748">
    <property type="entry name" value="MTH938-like_sf"/>
</dbReference>
<keyword evidence="2" id="KW-1185">Reference proteome</keyword>
<dbReference type="Gene3D" id="3.40.1230.10">
    <property type="entry name" value="MTH938-like"/>
    <property type="match status" value="1"/>
</dbReference>
<evidence type="ECO:0000313" key="1">
    <source>
        <dbReference type="EMBL" id="KFL35452.1"/>
    </source>
</evidence>
<dbReference type="AlphaFoldDB" id="A0A087MEZ9"/>
<name>A0A087MEZ9_9GAMM</name>
<dbReference type="STRING" id="1121014.N788_08205"/>
<dbReference type="RefSeq" id="WP_034225865.1">
    <property type="nucleotide sequence ID" value="NZ_AVCJ01000051.1"/>
</dbReference>
<organism evidence="1 2">
    <name type="scientific">Arenimonas donghaensis DSM 18148 = HO3-R19</name>
    <dbReference type="NCBI Taxonomy" id="1121014"/>
    <lineage>
        <taxon>Bacteria</taxon>
        <taxon>Pseudomonadati</taxon>
        <taxon>Pseudomonadota</taxon>
        <taxon>Gammaproteobacteria</taxon>
        <taxon>Lysobacterales</taxon>
        <taxon>Lysobacteraceae</taxon>
        <taxon>Arenimonas</taxon>
    </lineage>
</organism>
<accession>A0A087MEZ9</accession>
<dbReference type="InterPro" id="IPR007523">
    <property type="entry name" value="NDUFAF3/AAMDC"/>
</dbReference>
<comment type="caution">
    <text evidence="1">The sequence shown here is derived from an EMBL/GenBank/DDBJ whole genome shotgun (WGS) entry which is preliminary data.</text>
</comment>
<dbReference type="CDD" id="cd05560">
    <property type="entry name" value="Xcc1710_like"/>
    <property type="match status" value="1"/>
</dbReference>
<proteinExistence type="predicted"/>
<dbReference type="PANTHER" id="PTHR21192">
    <property type="entry name" value="NUCLEAR PROTEIN E3-3"/>
    <property type="match status" value="1"/>
</dbReference>
<dbReference type="OrthoDB" id="9800373at2"/>
<dbReference type="EMBL" id="AVCJ01000051">
    <property type="protein sequence ID" value="KFL35452.1"/>
    <property type="molecule type" value="Genomic_DNA"/>
</dbReference>
<protein>
    <recommendedName>
        <fullName evidence="3">Xcc1710-like domain-containing protein</fullName>
    </recommendedName>
</protein>
<dbReference type="PANTHER" id="PTHR21192:SF2">
    <property type="entry name" value="NADH DEHYDROGENASE [UBIQUINONE] 1 ALPHA SUBCOMPLEX ASSEMBLY FACTOR 3"/>
    <property type="match status" value="1"/>
</dbReference>